<keyword evidence="8 14" id="KW-0169">Cobalamin biosynthesis</keyword>
<evidence type="ECO:0000256" key="6">
    <source>
        <dbReference type="ARBA" id="ARBA00005159"/>
    </source>
</evidence>
<feature type="binding site" evidence="16">
    <location>
        <begin position="36"/>
        <end position="38"/>
    </location>
    <ligand>
        <name>GTP</name>
        <dbReference type="ChEBI" id="CHEBI:37565"/>
    </ligand>
</feature>
<evidence type="ECO:0000256" key="16">
    <source>
        <dbReference type="PIRSR" id="PIRSR006135-2"/>
    </source>
</evidence>
<comment type="catalytic activity">
    <reaction evidence="2 14">
        <text>adenosylcob(III)inamide phosphate + GTP + H(+) = adenosylcob(III)inamide-GDP + diphosphate</text>
        <dbReference type="Rhea" id="RHEA:22712"/>
        <dbReference type="ChEBI" id="CHEBI:15378"/>
        <dbReference type="ChEBI" id="CHEBI:33019"/>
        <dbReference type="ChEBI" id="CHEBI:37565"/>
        <dbReference type="ChEBI" id="CHEBI:58502"/>
        <dbReference type="ChEBI" id="CHEBI:60487"/>
        <dbReference type="EC" id="2.7.7.62"/>
    </reaction>
</comment>
<dbReference type="EC" id="2.7.1.156" evidence="14"/>
<keyword evidence="10 14" id="KW-0547">Nucleotide-binding</keyword>
<keyword evidence="13 14" id="KW-0342">GTP-binding</keyword>
<dbReference type="AlphaFoldDB" id="A0A916TM45"/>
<evidence type="ECO:0000256" key="8">
    <source>
        <dbReference type="ARBA" id="ARBA00022573"/>
    </source>
</evidence>
<comment type="similarity">
    <text evidence="7 14">Belongs to the CobU/CobP family.</text>
</comment>
<dbReference type="GO" id="GO:0009236">
    <property type="term" value="P:cobalamin biosynthetic process"/>
    <property type="evidence" value="ECO:0007669"/>
    <property type="project" value="UniProtKB-UniRule"/>
</dbReference>
<evidence type="ECO:0000256" key="5">
    <source>
        <dbReference type="ARBA" id="ARBA00004692"/>
    </source>
</evidence>
<feature type="binding site" evidence="16">
    <location>
        <position position="64"/>
    </location>
    <ligand>
        <name>GTP</name>
        <dbReference type="ChEBI" id="CHEBI:37565"/>
    </ligand>
</feature>
<dbReference type="NCBIfam" id="NF004469">
    <property type="entry name" value="PRK05800.1"/>
    <property type="match status" value="1"/>
</dbReference>
<protein>
    <recommendedName>
        <fullName evidence="14">Bifunctional adenosylcobalamin biosynthesis protein</fullName>
        <ecNumber evidence="14">2.7.1.156</ecNumber>
        <ecNumber evidence="14">2.7.7.62</ecNumber>
    </recommendedName>
</protein>
<evidence type="ECO:0000256" key="1">
    <source>
        <dbReference type="ARBA" id="ARBA00000312"/>
    </source>
</evidence>
<keyword evidence="18" id="KW-1185">Reference proteome</keyword>
<comment type="catalytic activity">
    <reaction evidence="1 14">
        <text>adenosylcob(III)inamide + ATP = adenosylcob(III)inamide phosphate + ADP + H(+)</text>
        <dbReference type="Rhea" id="RHEA:15769"/>
        <dbReference type="ChEBI" id="CHEBI:2480"/>
        <dbReference type="ChEBI" id="CHEBI:15378"/>
        <dbReference type="ChEBI" id="CHEBI:30616"/>
        <dbReference type="ChEBI" id="CHEBI:58502"/>
        <dbReference type="ChEBI" id="CHEBI:456216"/>
        <dbReference type="EC" id="2.7.1.156"/>
    </reaction>
</comment>
<evidence type="ECO:0000256" key="14">
    <source>
        <dbReference type="PIRNR" id="PIRNR006135"/>
    </source>
</evidence>
<organism evidence="17 18">
    <name type="scientific">Roseibium aquae</name>
    <dbReference type="NCBI Taxonomy" id="1323746"/>
    <lineage>
        <taxon>Bacteria</taxon>
        <taxon>Pseudomonadati</taxon>
        <taxon>Pseudomonadota</taxon>
        <taxon>Alphaproteobacteria</taxon>
        <taxon>Hyphomicrobiales</taxon>
        <taxon>Stappiaceae</taxon>
        <taxon>Roseibium</taxon>
    </lineage>
</organism>
<sequence length="180" mass="19660">MSEPSTTFILGGARSGKSRLAERLCLRSGLKRVYVATGAAWDEEMRERIGLHQQQRGTGWTTIEEQTDLTGVLSRETAPDRVVLVDCLTLWLTNLLLAECDLHAETEQLVSAARAVAGPCVFVSNETGLGIVPDNRLARTFRDAQGRLNQAMADVCTQAVFVAAGQPILLKPRQDPEITL</sequence>
<dbReference type="GO" id="GO:0005525">
    <property type="term" value="F:GTP binding"/>
    <property type="evidence" value="ECO:0007669"/>
    <property type="project" value="UniProtKB-UniRule"/>
</dbReference>
<evidence type="ECO:0000313" key="18">
    <source>
        <dbReference type="Proteomes" id="UP000605148"/>
    </source>
</evidence>
<dbReference type="Gene3D" id="3.40.50.300">
    <property type="entry name" value="P-loop containing nucleotide triphosphate hydrolases"/>
    <property type="match status" value="1"/>
</dbReference>
<evidence type="ECO:0000313" key="17">
    <source>
        <dbReference type="EMBL" id="GGB54678.1"/>
    </source>
</evidence>
<comment type="caution">
    <text evidence="17">The sequence shown here is derived from an EMBL/GenBank/DDBJ whole genome shotgun (WGS) entry which is preliminary data.</text>
</comment>
<keyword evidence="12 14" id="KW-0067">ATP-binding</keyword>
<evidence type="ECO:0000256" key="3">
    <source>
        <dbReference type="ARBA" id="ARBA00001522"/>
    </source>
</evidence>
<evidence type="ECO:0000256" key="7">
    <source>
        <dbReference type="ARBA" id="ARBA00007490"/>
    </source>
</evidence>
<comment type="function">
    <text evidence="4 14">Catalyzes ATP-dependent phosphorylation of adenosylcobinamide and addition of GMP to adenosylcobinamide phosphate.</text>
</comment>
<accession>A0A916TM45</accession>
<dbReference type="EC" id="2.7.7.62" evidence="14"/>
<evidence type="ECO:0000256" key="13">
    <source>
        <dbReference type="ARBA" id="ARBA00023134"/>
    </source>
</evidence>
<dbReference type="RefSeq" id="WP_150497101.1">
    <property type="nucleotide sequence ID" value="NZ_BMFA01000008.1"/>
</dbReference>
<keyword evidence="11 14" id="KW-0418">Kinase</keyword>
<evidence type="ECO:0000256" key="10">
    <source>
        <dbReference type="ARBA" id="ARBA00022741"/>
    </source>
</evidence>
<evidence type="ECO:0000256" key="9">
    <source>
        <dbReference type="ARBA" id="ARBA00022679"/>
    </source>
</evidence>
<evidence type="ECO:0000256" key="15">
    <source>
        <dbReference type="PIRSR" id="PIRSR006135-1"/>
    </source>
</evidence>
<dbReference type="PANTHER" id="PTHR34848">
    <property type="match status" value="1"/>
</dbReference>
<comment type="pathway">
    <text evidence="5 14">Cofactor biosynthesis; adenosylcobalamin biosynthesis; adenosylcobalamin from cob(II)yrinate a,c-diamide: step 6/7.</text>
</comment>
<evidence type="ECO:0000256" key="12">
    <source>
        <dbReference type="ARBA" id="ARBA00022840"/>
    </source>
</evidence>
<evidence type="ECO:0000256" key="4">
    <source>
        <dbReference type="ARBA" id="ARBA00003889"/>
    </source>
</evidence>
<evidence type="ECO:0000256" key="2">
    <source>
        <dbReference type="ARBA" id="ARBA00000711"/>
    </source>
</evidence>
<proteinExistence type="inferred from homology"/>
<reference evidence="17" key="2">
    <citation type="submission" date="2020-09" db="EMBL/GenBank/DDBJ databases">
        <authorList>
            <person name="Sun Q."/>
            <person name="Zhou Y."/>
        </authorList>
    </citation>
    <scope>NUCLEOTIDE SEQUENCE</scope>
    <source>
        <strain evidence="17">CGMCC 1.12426</strain>
    </source>
</reference>
<gene>
    <name evidence="17" type="ORF">GCM10011316_28420</name>
</gene>
<dbReference type="PANTHER" id="PTHR34848:SF1">
    <property type="entry name" value="BIFUNCTIONAL ADENOSYLCOBALAMIN BIOSYNTHESIS PROTEIN COBU"/>
    <property type="match status" value="1"/>
</dbReference>
<dbReference type="GO" id="GO:0008820">
    <property type="term" value="F:cobinamide phosphate guanylyltransferase activity"/>
    <property type="evidence" value="ECO:0007669"/>
    <property type="project" value="UniProtKB-UniRule"/>
</dbReference>
<dbReference type="EMBL" id="BMFA01000008">
    <property type="protein sequence ID" value="GGB54678.1"/>
    <property type="molecule type" value="Genomic_DNA"/>
</dbReference>
<evidence type="ECO:0000256" key="11">
    <source>
        <dbReference type="ARBA" id="ARBA00022777"/>
    </source>
</evidence>
<dbReference type="PIRSF" id="PIRSF006135">
    <property type="entry name" value="CobU"/>
    <property type="match status" value="1"/>
</dbReference>
<dbReference type="CDD" id="cd00544">
    <property type="entry name" value="CobU"/>
    <property type="match status" value="1"/>
</dbReference>
<comment type="catalytic activity">
    <reaction evidence="3">
        <text>adenosylcob(III)inamide + GTP = adenosylcob(III)inamide phosphate + GDP + H(+)</text>
        <dbReference type="Rhea" id="RHEA:15765"/>
        <dbReference type="ChEBI" id="CHEBI:2480"/>
        <dbReference type="ChEBI" id="CHEBI:15378"/>
        <dbReference type="ChEBI" id="CHEBI:37565"/>
        <dbReference type="ChEBI" id="CHEBI:58189"/>
        <dbReference type="ChEBI" id="CHEBI:58502"/>
        <dbReference type="EC" id="2.7.1.156"/>
    </reaction>
</comment>
<reference evidence="17" key="1">
    <citation type="journal article" date="2014" name="Int. J. Syst. Evol. Microbiol.">
        <title>Complete genome sequence of Corynebacterium casei LMG S-19264T (=DSM 44701T), isolated from a smear-ripened cheese.</title>
        <authorList>
            <consortium name="US DOE Joint Genome Institute (JGI-PGF)"/>
            <person name="Walter F."/>
            <person name="Albersmeier A."/>
            <person name="Kalinowski J."/>
            <person name="Ruckert C."/>
        </authorList>
    </citation>
    <scope>NUCLEOTIDE SEQUENCE</scope>
    <source>
        <strain evidence="17">CGMCC 1.12426</strain>
    </source>
</reference>
<comment type="pathway">
    <text evidence="6 14">Cofactor biosynthesis; adenosylcobalamin biosynthesis; adenosylcobalamin from cob(II)yrinate a,c-diamide: step 5/7.</text>
</comment>
<feature type="active site" description="GMP-histidine intermediate" evidence="15">
    <location>
        <position position="52"/>
    </location>
</feature>
<dbReference type="Pfam" id="PF02283">
    <property type="entry name" value="CobU"/>
    <property type="match status" value="1"/>
</dbReference>
<feature type="binding site" evidence="16">
    <location>
        <position position="86"/>
    </location>
    <ligand>
        <name>GTP</name>
        <dbReference type="ChEBI" id="CHEBI:37565"/>
    </ligand>
</feature>
<keyword evidence="9 14" id="KW-0808">Transferase</keyword>
<dbReference type="GO" id="GO:0043752">
    <property type="term" value="F:adenosylcobinamide kinase activity"/>
    <property type="evidence" value="ECO:0007669"/>
    <property type="project" value="UniProtKB-EC"/>
</dbReference>
<dbReference type="InterPro" id="IPR003203">
    <property type="entry name" value="CobU/CobP"/>
</dbReference>
<dbReference type="Proteomes" id="UP000605148">
    <property type="component" value="Unassembled WGS sequence"/>
</dbReference>
<dbReference type="InterPro" id="IPR027417">
    <property type="entry name" value="P-loop_NTPase"/>
</dbReference>
<dbReference type="GO" id="GO:0005524">
    <property type="term" value="F:ATP binding"/>
    <property type="evidence" value="ECO:0007669"/>
    <property type="project" value="UniProtKB-UniRule"/>
</dbReference>
<feature type="binding site" evidence="16">
    <location>
        <begin position="11"/>
        <end position="18"/>
    </location>
    <ligand>
        <name>GTP</name>
        <dbReference type="ChEBI" id="CHEBI:37565"/>
    </ligand>
</feature>
<name>A0A916TM45_9HYPH</name>
<dbReference type="OrthoDB" id="9788370at2"/>
<dbReference type="SUPFAM" id="SSF52540">
    <property type="entry name" value="P-loop containing nucleoside triphosphate hydrolases"/>
    <property type="match status" value="1"/>
</dbReference>